<name>A0A934VN94_9BACT</name>
<evidence type="ECO:0000256" key="4">
    <source>
        <dbReference type="ARBA" id="ARBA00022679"/>
    </source>
</evidence>
<sequence length="642" mass="71847">MLKLPPIGPFGLLLVFLCLRGNTSVSGITTSAIEHEISILEAELATLPISHPSTLPWSRGVSWHLNQQPEKPVSATITFAAPAYIDLIAILPAAYPDKDNKLRPDGFPIRFYLERLLPDGSSEIIADYRENDYPTPGVEPQLFPCPSDTLTAGLKITSTLHLPNQVWLRPSHVVALNEIIAFSGEHNVALNAQVEAPMHTPSGQLWTPQALVDGFTHFSLSDRNLREPNIAYKVNSDKLVLDFVFEQEQQINEFRIWPLINLYYPPISGVGFPKGIKLEKVEENQQSTLYESGESIPHPGSDPYMRQITPTTGKHFRFTLSKPVPEQRAKYRENLSIEEIQLLSAGKILTNGMTPSIQNPNTRKTSSNAVQKLTDGFTSEGKIVPLRRWVESFHRRAQIEKQLLSLNSELDFARRQERERMQVLTIAGITAIILLALLVWIVRLLSVRKWTRIREQIAADLHDHVGANLSSIAHSNTLLSRTIETPSELQSELLEDSVATARSTASEAREIVKLLQDKRANQPLSALIKKTTRQILGDIEYTCTLPESLGLNPSQKWNLVLFLKEALNNVIKHSQANHVDIELIHSGRRVELAITDNGCGITGKRKSLFHLEKRATLLNGKLGIKTGRGTRITLNFKRGLFS</sequence>
<dbReference type="GO" id="GO:0016020">
    <property type="term" value="C:membrane"/>
    <property type="evidence" value="ECO:0007669"/>
    <property type="project" value="InterPro"/>
</dbReference>
<evidence type="ECO:0000256" key="9">
    <source>
        <dbReference type="SAM" id="Phobius"/>
    </source>
</evidence>
<keyword evidence="8" id="KW-0902">Two-component regulatory system</keyword>
<dbReference type="SUPFAM" id="SSF55874">
    <property type="entry name" value="ATPase domain of HSP90 chaperone/DNA topoisomerase II/histidine kinase"/>
    <property type="match status" value="1"/>
</dbReference>
<dbReference type="Gene3D" id="3.30.565.10">
    <property type="entry name" value="Histidine kinase-like ATPase, C-terminal domain"/>
    <property type="match status" value="1"/>
</dbReference>
<keyword evidence="4" id="KW-0808">Transferase</keyword>
<dbReference type="Pfam" id="PF07730">
    <property type="entry name" value="HisKA_3"/>
    <property type="match status" value="1"/>
</dbReference>
<keyword evidence="9" id="KW-1133">Transmembrane helix</keyword>
<evidence type="ECO:0000256" key="8">
    <source>
        <dbReference type="ARBA" id="ARBA00023012"/>
    </source>
</evidence>
<dbReference type="InterPro" id="IPR036890">
    <property type="entry name" value="HATPase_C_sf"/>
</dbReference>
<keyword evidence="6" id="KW-0418">Kinase</keyword>
<evidence type="ECO:0000256" key="6">
    <source>
        <dbReference type="ARBA" id="ARBA00022777"/>
    </source>
</evidence>
<evidence type="ECO:0000259" key="10">
    <source>
        <dbReference type="Pfam" id="PF02518"/>
    </source>
</evidence>
<dbReference type="GO" id="GO:0046983">
    <property type="term" value="F:protein dimerization activity"/>
    <property type="evidence" value="ECO:0007669"/>
    <property type="project" value="InterPro"/>
</dbReference>
<dbReference type="InterPro" id="IPR003594">
    <property type="entry name" value="HATPase_dom"/>
</dbReference>
<evidence type="ECO:0000313" key="12">
    <source>
        <dbReference type="EMBL" id="MBK1875992.1"/>
    </source>
</evidence>
<dbReference type="RefSeq" id="WP_200354208.1">
    <property type="nucleotide sequence ID" value="NZ_JAENIL010000005.1"/>
</dbReference>
<dbReference type="EC" id="2.7.13.3" evidence="2"/>
<reference evidence="12" key="1">
    <citation type="submission" date="2021-01" db="EMBL/GenBank/DDBJ databases">
        <title>Modified the classification status of verrucomicrobia.</title>
        <authorList>
            <person name="Feng X."/>
        </authorList>
    </citation>
    <scope>NUCLEOTIDE SEQUENCE</scope>
    <source>
        <strain evidence="12">KCTC 13126</strain>
    </source>
</reference>
<dbReference type="CDD" id="cd16917">
    <property type="entry name" value="HATPase_UhpB-NarQ-NarX-like"/>
    <property type="match status" value="1"/>
</dbReference>
<evidence type="ECO:0000256" key="7">
    <source>
        <dbReference type="ARBA" id="ARBA00022840"/>
    </source>
</evidence>
<gene>
    <name evidence="12" type="ORF">JIN87_03870</name>
</gene>
<keyword evidence="13" id="KW-1185">Reference proteome</keyword>
<dbReference type="InterPro" id="IPR011712">
    <property type="entry name" value="Sig_transdc_His_kin_sub3_dim/P"/>
</dbReference>
<evidence type="ECO:0000256" key="3">
    <source>
        <dbReference type="ARBA" id="ARBA00022553"/>
    </source>
</evidence>
<comment type="catalytic activity">
    <reaction evidence="1">
        <text>ATP + protein L-histidine = ADP + protein N-phospho-L-histidine.</text>
        <dbReference type="EC" id="2.7.13.3"/>
    </reaction>
</comment>
<dbReference type="InterPro" id="IPR050482">
    <property type="entry name" value="Sensor_HK_TwoCompSys"/>
</dbReference>
<feature type="domain" description="Histidine kinase/HSP90-like ATPase" evidence="10">
    <location>
        <begin position="559"/>
        <end position="610"/>
    </location>
</feature>
<evidence type="ECO:0000256" key="1">
    <source>
        <dbReference type="ARBA" id="ARBA00000085"/>
    </source>
</evidence>
<comment type="caution">
    <text evidence="12">The sequence shown here is derived from an EMBL/GenBank/DDBJ whole genome shotgun (WGS) entry which is preliminary data.</text>
</comment>
<dbReference type="Pfam" id="PF02518">
    <property type="entry name" value="HATPase_c"/>
    <property type="match status" value="1"/>
</dbReference>
<organism evidence="12 13">
    <name type="scientific">Pelagicoccus mobilis</name>
    <dbReference type="NCBI Taxonomy" id="415221"/>
    <lineage>
        <taxon>Bacteria</taxon>
        <taxon>Pseudomonadati</taxon>
        <taxon>Verrucomicrobiota</taxon>
        <taxon>Opitutia</taxon>
        <taxon>Puniceicoccales</taxon>
        <taxon>Pelagicoccaceae</taxon>
        <taxon>Pelagicoccus</taxon>
    </lineage>
</organism>
<keyword evidence="3" id="KW-0597">Phosphoprotein</keyword>
<dbReference type="EMBL" id="JAENIL010000005">
    <property type="protein sequence ID" value="MBK1875992.1"/>
    <property type="molecule type" value="Genomic_DNA"/>
</dbReference>
<evidence type="ECO:0000256" key="2">
    <source>
        <dbReference type="ARBA" id="ARBA00012438"/>
    </source>
</evidence>
<dbReference type="PANTHER" id="PTHR24421:SF10">
    <property type="entry name" value="NITRATE_NITRITE SENSOR PROTEIN NARQ"/>
    <property type="match status" value="1"/>
</dbReference>
<proteinExistence type="predicted"/>
<evidence type="ECO:0000259" key="11">
    <source>
        <dbReference type="Pfam" id="PF07730"/>
    </source>
</evidence>
<feature type="transmembrane region" description="Helical" evidence="9">
    <location>
        <begin position="423"/>
        <end position="445"/>
    </location>
</feature>
<keyword evidence="9" id="KW-0472">Membrane</keyword>
<dbReference type="GO" id="GO:0000155">
    <property type="term" value="F:phosphorelay sensor kinase activity"/>
    <property type="evidence" value="ECO:0007669"/>
    <property type="project" value="InterPro"/>
</dbReference>
<protein>
    <recommendedName>
        <fullName evidence="2">histidine kinase</fullName>
        <ecNumber evidence="2">2.7.13.3</ecNumber>
    </recommendedName>
</protein>
<feature type="domain" description="Signal transduction histidine kinase subgroup 3 dimerisation and phosphoacceptor" evidence="11">
    <location>
        <begin position="454"/>
        <end position="517"/>
    </location>
</feature>
<dbReference type="Proteomes" id="UP000617628">
    <property type="component" value="Unassembled WGS sequence"/>
</dbReference>
<evidence type="ECO:0000256" key="5">
    <source>
        <dbReference type="ARBA" id="ARBA00022741"/>
    </source>
</evidence>
<dbReference type="Gene3D" id="1.20.5.1930">
    <property type="match status" value="1"/>
</dbReference>
<evidence type="ECO:0000313" key="13">
    <source>
        <dbReference type="Proteomes" id="UP000617628"/>
    </source>
</evidence>
<dbReference type="AlphaFoldDB" id="A0A934VN94"/>
<keyword evidence="5" id="KW-0547">Nucleotide-binding</keyword>
<keyword evidence="7" id="KW-0067">ATP-binding</keyword>
<dbReference type="PANTHER" id="PTHR24421">
    <property type="entry name" value="NITRATE/NITRITE SENSOR PROTEIN NARX-RELATED"/>
    <property type="match status" value="1"/>
</dbReference>
<keyword evidence="9" id="KW-0812">Transmembrane</keyword>
<accession>A0A934VN94</accession>
<dbReference type="GO" id="GO:0005524">
    <property type="term" value="F:ATP binding"/>
    <property type="evidence" value="ECO:0007669"/>
    <property type="project" value="UniProtKB-KW"/>
</dbReference>